<organism evidence="2 3">
    <name type="scientific">Almyronema epifaneia S1</name>
    <dbReference type="NCBI Taxonomy" id="2991925"/>
    <lineage>
        <taxon>Bacteria</taxon>
        <taxon>Bacillati</taxon>
        <taxon>Cyanobacteriota</taxon>
        <taxon>Cyanophyceae</taxon>
        <taxon>Nodosilineales</taxon>
        <taxon>Nodosilineaceae</taxon>
        <taxon>Almyronema</taxon>
        <taxon>Almyronema epifaneia</taxon>
    </lineage>
</organism>
<reference evidence="2 3" key="1">
    <citation type="submission" date="2024-10" db="EMBL/GenBank/DDBJ databases">
        <authorList>
            <person name="Ratan Roy A."/>
            <person name="Morales Sandoval P.H."/>
            <person name="De Los Santos Villalobos S."/>
            <person name="Chakraborty S."/>
            <person name="Mukherjee J."/>
        </authorList>
    </citation>
    <scope>NUCLEOTIDE SEQUENCE [LARGE SCALE GENOMIC DNA]</scope>
    <source>
        <strain evidence="2 3">S1</strain>
    </source>
</reference>
<evidence type="ECO:0000313" key="2">
    <source>
        <dbReference type="EMBL" id="MFE4106129.1"/>
    </source>
</evidence>
<dbReference type="Proteomes" id="UP001600165">
    <property type="component" value="Unassembled WGS sequence"/>
</dbReference>
<sequence>MANPFIPQSLICREAELAKICTLLQADSDFVITGVPGSGRRSLIRSAAKQVSSRCLEIDFLRCHNASQFIRTLADGLTTLFAEPDELAKIQQWSVNQPLTLDETLSSPARLVWPAATGKEWPLFVGLLSLPQYLAEWLDCQVVIVFHNFLHIRSWDRQGKWESHLRHEIQQQSRVSYALVATVAEPWMWASQLPIIHLAPLPDEELRPWISSSMATAGFKFEPDSPALDLFLSYVQGHVKDAVTLAQRIWLDCLAISNLKPPGLIQAHQVHGSMLSLVQDMGVTFEALLLLLPPTQSRVLESLALDPTPSPQASAYIKKHQLSRGGGLQGALNSLEQKGLIYGPQFGYRIALPFLDFWLKQRLQ</sequence>
<dbReference type="Gene3D" id="3.40.50.300">
    <property type="entry name" value="P-loop containing nucleotide triphosphate hydrolases"/>
    <property type="match status" value="1"/>
</dbReference>
<dbReference type="SUPFAM" id="SSF52540">
    <property type="entry name" value="P-loop containing nucleoside triphosphate hydrolases"/>
    <property type="match status" value="1"/>
</dbReference>
<dbReference type="Pfam" id="PF13191">
    <property type="entry name" value="AAA_16"/>
    <property type="match status" value="1"/>
</dbReference>
<comment type="caution">
    <text evidence="2">The sequence shown here is derived from an EMBL/GenBank/DDBJ whole genome shotgun (WGS) entry which is preliminary data.</text>
</comment>
<gene>
    <name evidence="2" type="ORF">ACFVKH_07575</name>
</gene>
<dbReference type="InterPro" id="IPR027417">
    <property type="entry name" value="P-loop_NTPase"/>
</dbReference>
<proteinExistence type="predicted"/>
<dbReference type="GO" id="GO:0005524">
    <property type="term" value="F:ATP binding"/>
    <property type="evidence" value="ECO:0007669"/>
    <property type="project" value="UniProtKB-KW"/>
</dbReference>
<dbReference type="EMBL" id="JBHZOL010000054">
    <property type="protein sequence ID" value="MFE4106129.1"/>
    <property type="molecule type" value="Genomic_DNA"/>
</dbReference>
<evidence type="ECO:0000313" key="3">
    <source>
        <dbReference type="Proteomes" id="UP001600165"/>
    </source>
</evidence>
<dbReference type="RefSeq" id="WP_377963588.1">
    <property type="nucleotide sequence ID" value="NZ_JBHZOL010000054.1"/>
</dbReference>
<keyword evidence="2" id="KW-0547">Nucleotide-binding</keyword>
<evidence type="ECO:0000259" key="1">
    <source>
        <dbReference type="Pfam" id="PF13191"/>
    </source>
</evidence>
<protein>
    <submittedName>
        <fullName evidence="2">ATP-binding protein</fullName>
    </submittedName>
</protein>
<keyword evidence="3" id="KW-1185">Reference proteome</keyword>
<feature type="domain" description="Orc1-like AAA ATPase" evidence="1">
    <location>
        <begin position="10"/>
        <end position="102"/>
    </location>
</feature>
<name>A0ABW6ID75_9CYAN</name>
<dbReference type="InterPro" id="IPR041664">
    <property type="entry name" value="AAA_16"/>
</dbReference>
<accession>A0ABW6ID75</accession>
<keyword evidence="2" id="KW-0067">ATP-binding</keyword>